<dbReference type="Proteomes" id="UP000008068">
    <property type="component" value="Unassembled WGS sequence"/>
</dbReference>
<dbReference type="OrthoDB" id="409824at2759"/>
<gene>
    <name evidence="2" type="ORF">CAEBREN_03181</name>
</gene>
<dbReference type="STRING" id="135651.G0MUX3"/>
<dbReference type="HOGENOM" id="CLU_036654_1_0_1"/>
<organism evidence="3">
    <name type="scientific">Caenorhabditis brenneri</name>
    <name type="common">Nematode worm</name>
    <dbReference type="NCBI Taxonomy" id="135651"/>
    <lineage>
        <taxon>Eukaryota</taxon>
        <taxon>Metazoa</taxon>
        <taxon>Ecdysozoa</taxon>
        <taxon>Nematoda</taxon>
        <taxon>Chromadorea</taxon>
        <taxon>Rhabditida</taxon>
        <taxon>Rhabditina</taxon>
        <taxon>Rhabditomorpha</taxon>
        <taxon>Rhabditoidea</taxon>
        <taxon>Rhabditidae</taxon>
        <taxon>Peloderinae</taxon>
        <taxon>Caenorhabditis</taxon>
    </lineage>
</organism>
<proteinExistence type="predicted"/>
<feature type="domain" description="BTB" evidence="1">
    <location>
        <begin position="36"/>
        <end position="96"/>
    </location>
</feature>
<dbReference type="CDD" id="cd18186">
    <property type="entry name" value="BTB_POZ_ZBTB_KLHL-like"/>
    <property type="match status" value="1"/>
</dbReference>
<dbReference type="eggNOG" id="ENOG502TEZ4">
    <property type="taxonomic scope" value="Eukaryota"/>
</dbReference>
<evidence type="ECO:0000313" key="2">
    <source>
        <dbReference type="EMBL" id="EGT44473.1"/>
    </source>
</evidence>
<dbReference type="AlphaFoldDB" id="G0MUX3"/>
<dbReference type="PANTHER" id="PTHR22743:SF165">
    <property type="entry name" value="BTB AND MATH DOMAIN CONTAINING-RELATED"/>
    <property type="match status" value="1"/>
</dbReference>
<accession>G0MUX3</accession>
<dbReference type="SUPFAM" id="SSF54695">
    <property type="entry name" value="POZ domain"/>
    <property type="match status" value="1"/>
</dbReference>
<name>G0MUX3_CAEBE</name>
<evidence type="ECO:0000259" key="1">
    <source>
        <dbReference type="PROSITE" id="PS50097"/>
    </source>
</evidence>
<dbReference type="PANTHER" id="PTHR22743">
    <property type="entry name" value="MEPRIN/TRAF-LIKE MATH FAMILY-C.ELEGANS"/>
    <property type="match status" value="1"/>
</dbReference>
<dbReference type="SMART" id="SM00225">
    <property type="entry name" value="BTB"/>
    <property type="match status" value="1"/>
</dbReference>
<dbReference type="EMBL" id="GL379813">
    <property type="protein sequence ID" value="EGT44473.1"/>
    <property type="molecule type" value="Genomic_DNA"/>
</dbReference>
<dbReference type="InParanoid" id="G0MUX3"/>
<dbReference type="InterPro" id="IPR052664">
    <property type="entry name" value="BTB-MATH_domain_protein"/>
</dbReference>
<evidence type="ECO:0000313" key="3">
    <source>
        <dbReference type="Proteomes" id="UP000008068"/>
    </source>
</evidence>
<dbReference type="Gene3D" id="3.30.710.10">
    <property type="entry name" value="Potassium Channel Kv1.1, Chain A"/>
    <property type="match status" value="1"/>
</dbReference>
<dbReference type="InterPro" id="IPR000210">
    <property type="entry name" value="BTB/POZ_dom"/>
</dbReference>
<reference evidence="3" key="1">
    <citation type="submission" date="2011-07" db="EMBL/GenBank/DDBJ databases">
        <authorList>
            <consortium name="Caenorhabditis brenneri Sequencing and Analysis Consortium"/>
            <person name="Wilson R.K."/>
        </authorList>
    </citation>
    <scope>NUCLEOTIDE SEQUENCE [LARGE SCALE GENOMIC DNA]</scope>
    <source>
        <strain evidence="3">PB2801</strain>
    </source>
</reference>
<dbReference type="PROSITE" id="PS50097">
    <property type="entry name" value="BTB"/>
    <property type="match status" value="1"/>
</dbReference>
<dbReference type="InterPro" id="IPR011333">
    <property type="entry name" value="SKP1/BTB/POZ_sf"/>
</dbReference>
<sequence>MSDASGPAPKMPRLDLESSPRVENTIRFDDPDPNTHDVVINVKGRKFYCVKMTLAKHSEHFYDLFFKDPNYVGRTEITLEEPELADAFEMFLNAIHGVNTFDQAGVRYVLRMAKLWKCPVAVQCCLDYIDDKVNWFHNEWKFEIALEFNLEDMKKKIISEARNCDALHKLVPKNVMDLDHATMALIMEKNLALQGLEGRHVPSTRHQNMARMSPADQLNLEMQRFEEEDREFGRRLDNLRRQFGRE</sequence>
<protein>
    <recommendedName>
        <fullName evidence="1">BTB domain-containing protein</fullName>
    </recommendedName>
</protein>
<dbReference type="Pfam" id="PF00651">
    <property type="entry name" value="BTB"/>
    <property type="match status" value="1"/>
</dbReference>
<keyword evidence="3" id="KW-1185">Reference proteome</keyword>